<dbReference type="AlphaFoldDB" id="A0A385Z1Y8"/>
<accession>A0A385Z1Y8</accession>
<dbReference type="KEGG" id="pcav:D3880_13250"/>
<dbReference type="InterPro" id="IPR011051">
    <property type="entry name" value="RmlC_Cupin_sf"/>
</dbReference>
<keyword evidence="2" id="KW-1185">Reference proteome</keyword>
<dbReference type="EMBL" id="CP032419">
    <property type="protein sequence ID" value="AYC33255.1"/>
    <property type="molecule type" value="Genomic_DNA"/>
</dbReference>
<reference evidence="2" key="1">
    <citation type="submission" date="2018-09" db="EMBL/GenBank/DDBJ databases">
        <authorList>
            <person name="Zhu H."/>
        </authorList>
    </citation>
    <scope>NUCLEOTIDE SEQUENCE [LARGE SCALE GENOMIC DNA]</scope>
    <source>
        <strain evidence="2">K2W31S-8</strain>
    </source>
</reference>
<dbReference type="RefSeq" id="WP_119893913.1">
    <property type="nucleotide sequence ID" value="NZ_CP032419.1"/>
</dbReference>
<dbReference type="CDD" id="cd02208">
    <property type="entry name" value="cupin_RmlC-like"/>
    <property type="match status" value="1"/>
</dbReference>
<dbReference type="OrthoDB" id="9976393at2"/>
<dbReference type="Proteomes" id="UP000265560">
    <property type="component" value="Chromosome"/>
</dbReference>
<organism evidence="1 2">
    <name type="scientific">Pseudomonas cavernae</name>
    <dbReference type="NCBI Taxonomy" id="2320867"/>
    <lineage>
        <taxon>Bacteria</taxon>
        <taxon>Pseudomonadati</taxon>
        <taxon>Pseudomonadota</taxon>
        <taxon>Gammaproteobacteria</taxon>
        <taxon>Pseudomonadales</taxon>
        <taxon>Pseudomonadaceae</taxon>
        <taxon>Pseudomonas</taxon>
    </lineage>
</organism>
<evidence type="ECO:0000313" key="1">
    <source>
        <dbReference type="EMBL" id="AYC33255.1"/>
    </source>
</evidence>
<sequence>MQLDPIAVELSRSLKSARAGEALAAALVRVERALLARPDQPQAWEPLPLNALGFTVPTGIQSCWIFVLRAGATFGAERHPNSHQRTLALSGSALFEVFIDGAWCPWPLSGGVAESESGSAISIPPSVWHRIKIGPENFMSVSFHTAPAERLIEETPVGDDLAVTKQRLYHA</sequence>
<gene>
    <name evidence="1" type="ORF">D3880_13250</name>
</gene>
<dbReference type="SUPFAM" id="SSF51182">
    <property type="entry name" value="RmlC-like cupins"/>
    <property type="match status" value="1"/>
</dbReference>
<dbReference type="InterPro" id="IPR014710">
    <property type="entry name" value="RmlC-like_jellyroll"/>
</dbReference>
<dbReference type="Gene3D" id="2.60.120.10">
    <property type="entry name" value="Jelly Rolls"/>
    <property type="match status" value="1"/>
</dbReference>
<evidence type="ECO:0000313" key="2">
    <source>
        <dbReference type="Proteomes" id="UP000265560"/>
    </source>
</evidence>
<protein>
    <submittedName>
        <fullName evidence="1">Uncharacterized protein</fullName>
    </submittedName>
</protein>
<proteinExistence type="predicted"/>
<name>A0A385Z1Y8_9PSED</name>